<organism evidence="2">
    <name type="scientific">Xenorhabdus szentirmaii</name>
    <dbReference type="NCBI Taxonomy" id="290112"/>
    <lineage>
        <taxon>Bacteria</taxon>
        <taxon>Pseudomonadati</taxon>
        <taxon>Pseudomonadota</taxon>
        <taxon>Gammaproteobacteria</taxon>
        <taxon>Enterobacterales</taxon>
        <taxon>Morganellaceae</taxon>
        <taxon>Xenorhabdus</taxon>
    </lineage>
</organism>
<dbReference type="NCBIfam" id="NF007696">
    <property type="entry name" value="PRK10377.1"/>
    <property type="match status" value="1"/>
</dbReference>
<dbReference type="Gene3D" id="2.40.33.40">
    <property type="entry name" value="Phosphotransferase system, glucitol/sorbitol-specific IIA component"/>
    <property type="match status" value="1"/>
</dbReference>
<dbReference type="GO" id="GO:0016301">
    <property type="term" value="F:kinase activity"/>
    <property type="evidence" value="ECO:0007669"/>
    <property type="project" value="TreeGrafter"/>
</dbReference>
<dbReference type="GO" id="GO:0005737">
    <property type="term" value="C:cytoplasm"/>
    <property type="evidence" value="ECO:0007669"/>
    <property type="project" value="InterPro"/>
</dbReference>
<sequence length="120" mass="13101">MMIIFETKITRIGSSAHDALLDNMLILFREGAPIDLEEHCFIHAHSEMDGELEAGNEMQLGNEVYLITAVGKVASINLRELGHITVHFDSAHKAELSGSIHVKGHIPAAVSLGSTLKFIK</sequence>
<dbReference type="Proteomes" id="UP001193920">
    <property type="component" value="Unassembled WGS sequence"/>
</dbReference>
<dbReference type="PROSITE" id="PS51097">
    <property type="entry name" value="PTS_EIIA_TYPE_5"/>
    <property type="match status" value="1"/>
</dbReference>
<dbReference type="PANTHER" id="PTHR40398">
    <property type="entry name" value="PTS SYSTEM GLUCITOL/SORBITOL-SPECIFIC EIIA COMPONENT"/>
    <property type="match status" value="1"/>
</dbReference>
<dbReference type="InterPro" id="IPR004716">
    <property type="entry name" value="PTS_IIA_glucitol/sorbitol-sp"/>
</dbReference>
<dbReference type="RefSeq" id="WP_323868502.1">
    <property type="nucleotide sequence ID" value="NZ_JACXBF010000117.1"/>
</dbReference>
<gene>
    <name evidence="2" type="primary">srlB</name>
    <name evidence="2" type="synonym">gutB</name>
    <name evidence="2" type="ORF">ID854_04380</name>
</gene>
<comment type="caution">
    <text evidence="2">The sequence shown here is derived from an EMBL/GenBank/DDBJ whole genome shotgun (WGS) entry which is preliminary data.</text>
</comment>
<evidence type="ECO:0000313" key="2">
    <source>
        <dbReference type="EMBL" id="MBD2799712.1"/>
    </source>
</evidence>
<evidence type="ECO:0000256" key="1">
    <source>
        <dbReference type="PROSITE-ProRule" id="PRU00420"/>
    </source>
</evidence>
<dbReference type="SUPFAM" id="SSF141530">
    <property type="entry name" value="PTSIIA/GutA-like"/>
    <property type="match status" value="1"/>
</dbReference>
<dbReference type="GO" id="GO:0009401">
    <property type="term" value="P:phosphoenolpyruvate-dependent sugar phosphotransferase system"/>
    <property type="evidence" value="ECO:0007669"/>
    <property type="project" value="InterPro"/>
</dbReference>
<accession>A0AAW3YSG0</accession>
<protein>
    <submittedName>
        <fullName evidence="2">PTS glucitol/sorbitol transporter subunit IIA</fullName>
    </submittedName>
</protein>
<proteinExistence type="predicted"/>
<dbReference type="PANTHER" id="PTHR40398:SF1">
    <property type="entry name" value="PTS SYSTEM GLUCITOL_SORBITOL-SPECIFIC EIIA COMPONENT"/>
    <property type="match status" value="1"/>
</dbReference>
<feature type="modified residue" description="Phosphohistidine; by HPr" evidence="1">
    <location>
        <position position="43"/>
    </location>
</feature>
<reference evidence="2" key="1">
    <citation type="submission" date="2020-09" db="EMBL/GenBank/DDBJ databases">
        <authorList>
            <person name="Palma L."/>
            <person name="Caballero P."/>
            <person name="Berry C."/>
            <person name="Del Valle E."/>
        </authorList>
    </citation>
    <scope>NUCLEOTIDE SEQUENCE</scope>
    <source>
        <strain evidence="2">M</strain>
    </source>
</reference>
<dbReference type="Pfam" id="PF03829">
    <property type="entry name" value="PTSIIA_gutA"/>
    <property type="match status" value="1"/>
</dbReference>
<name>A0AAW3YSG0_9GAMM</name>
<dbReference type="GO" id="GO:0008982">
    <property type="term" value="F:protein-N(PI)-phosphohistidine-sugar phosphotransferase activity"/>
    <property type="evidence" value="ECO:0007669"/>
    <property type="project" value="InterPro"/>
</dbReference>
<reference evidence="2" key="2">
    <citation type="journal article" date="2024" name="Toxins">
        <title>Genome Sequence Analysis of Native Xenorhabdus Strains Isolated from Entomopathogenic Nematodes in Argentina.</title>
        <authorList>
            <person name="Palma L."/>
            <person name="Frizzo L."/>
            <person name="Kaiser S."/>
            <person name="Berry C."/>
            <person name="Caballero P."/>
            <person name="Bode H.B."/>
            <person name="Del Valle E.E."/>
        </authorList>
    </citation>
    <scope>NUCLEOTIDE SEQUENCE</scope>
    <source>
        <strain evidence="2">M</strain>
    </source>
</reference>
<dbReference type="EMBL" id="JACXBF010000117">
    <property type="protein sequence ID" value="MBD2799712.1"/>
    <property type="molecule type" value="Genomic_DNA"/>
</dbReference>
<dbReference type="AlphaFoldDB" id="A0AAW3YSG0"/>
<dbReference type="InterPro" id="IPR036665">
    <property type="entry name" value="PTS_IIA_glucitol/sorbitol_sf"/>
</dbReference>